<dbReference type="GO" id="GO:0051999">
    <property type="term" value="P:mannosyl-inositol phosphorylceramide biosynthetic process"/>
    <property type="evidence" value="ECO:0007669"/>
    <property type="project" value="TreeGrafter"/>
</dbReference>
<accession>A0A934RUD3</accession>
<dbReference type="Proteomes" id="UP000604083">
    <property type="component" value="Unassembled WGS sequence"/>
</dbReference>
<dbReference type="Gene3D" id="3.90.550.20">
    <property type="match status" value="1"/>
</dbReference>
<organism evidence="2 3">
    <name type="scientific">Roseibacillus ishigakijimensis</name>
    <dbReference type="NCBI Taxonomy" id="454146"/>
    <lineage>
        <taxon>Bacteria</taxon>
        <taxon>Pseudomonadati</taxon>
        <taxon>Verrucomicrobiota</taxon>
        <taxon>Verrucomicrobiia</taxon>
        <taxon>Verrucomicrobiales</taxon>
        <taxon>Verrucomicrobiaceae</taxon>
        <taxon>Roseibacillus</taxon>
    </lineage>
</organism>
<proteinExistence type="predicted"/>
<dbReference type="PANTHER" id="PTHR32385">
    <property type="entry name" value="MANNOSYL PHOSPHORYLINOSITOL CERAMIDE SYNTHASE"/>
    <property type="match status" value="1"/>
</dbReference>
<evidence type="ECO:0000313" key="3">
    <source>
        <dbReference type="Proteomes" id="UP000604083"/>
    </source>
</evidence>
<dbReference type="RefSeq" id="WP_200393024.1">
    <property type="nucleotide sequence ID" value="NZ_JAENIO010000063.1"/>
</dbReference>
<dbReference type="InterPro" id="IPR051706">
    <property type="entry name" value="Glycosyltransferase_domain"/>
</dbReference>
<keyword evidence="3" id="KW-1185">Reference proteome</keyword>
<dbReference type="GO" id="GO:0016020">
    <property type="term" value="C:membrane"/>
    <property type="evidence" value="ECO:0007669"/>
    <property type="project" value="GOC"/>
</dbReference>
<evidence type="ECO:0008006" key="4">
    <source>
        <dbReference type="Google" id="ProtNLM"/>
    </source>
</evidence>
<evidence type="ECO:0000313" key="2">
    <source>
        <dbReference type="EMBL" id="MBK1835588.1"/>
    </source>
</evidence>
<dbReference type="AlphaFoldDB" id="A0A934RUD3"/>
<gene>
    <name evidence="2" type="ORF">JIN78_16085</name>
</gene>
<name>A0A934RUD3_9BACT</name>
<dbReference type="PANTHER" id="PTHR32385:SF15">
    <property type="entry name" value="INOSITOL PHOSPHOCERAMIDE MANNOSYLTRANSFERASE 1"/>
    <property type="match status" value="1"/>
</dbReference>
<evidence type="ECO:0000256" key="1">
    <source>
        <dbReference type="ARBA" id="ARBA00022679"/>
    </source>
</evidence>
<protein>
    <recommendedName>
        <fullName evidence="4">Glycosyltransferase sugar-binding region containing DXD motif-containing protein</fullName>
    </recommendedName>
</protein>
<sequence>MIPKRLICTHKSEYALEPKLRFCLERMKELHPTWEWCFFSDEDCEAFVAEEMPQYAELYRWYPRPVLKADCFRLLAVMRLGGFYLDTDFLVEAPLDPLCEHEVVFPWEWTLGWDDFEMRFPPWLGLKAERRAVGNYAFGAEAGHPFLQALLDEMVVRTENFEAENCVDLDVLHATGPDLVTSVYYERREEWSTVHLLGSRTMGLGALWGTPHQWQLAAVG</sequence>
<dbReference type="InterPro" id="IPR007577">
    <property type="entry name" value="GlycoTrfase_DXD_sugar-bd_CS"/>
</dbReference>
<dbReference type="GO" id="GO:0000030">
    <property type="term" value="F:mannosyltransferase activity"/>
    <property type="evidence" value="ECO:0007669"/>
    <property type="project" value="TreeGrafter"/>
</dbReference>
<dbReference type="Pfam" id="PF04488">
    <property type="entry name" value="Gly_transf_sug"/>
    <property type="match status" value="1"/>
</dbReference>
<dbReference type="EMBL" id="JAENIO010000063">
    <property type="protein sequence ID" value="MBK1835588.1"/>
    <property type="molecule type" value="Genomic_DNA"/>
</dbReference>
<reference evidence="2" key="1">
    <citation type="submission" date="2021-01" db="EMBL/GenBank/DDBJ databases">
        <title>Modified the classification status of verrucomicrobia.</title>
        <authorList>
            <person name="Feng X."/>
        </authorList>
    </citation>
    <scope>NUCLEOTIDE SEQUENCE</scope>
    <source>
        <strain evidence="2">KCTC 12986</strain>
    </source>
</reference>
<dbReference type="InterPro" id="IPR029044">
    <property type="entry name" value="Nucleotide-diphossugar_trans"/>
</dbReference>
<keyword evidence="1" id="KW-0808">Transferase</keyword>
<dbReference type="SUPFAM" id="SSF53448">
    <property type="entry name" value="Nucleotide-diphospho-sugar transferases"/>
    <property type="match status" value="1"/>
</dbReference>
<comment type="caution">
    <text evidence="2">The sequence shown here is derived from an EMBL/GenBank/DDBJ whole genome shotgun (WGS) entry which is preliminary data.</text>
</comment>